<dbReference type="InterPro" id="IPR017441">
    <property type="entry name" value="Protein_kinase_ATP_BS"/>
</dbReference>
<dbReference type="FunFam" id="2.60.40.10:FF:000160">
    <property type="entry name" value="Titin a"/>
    <property type="match status" value="1"/>
</dbReference>
<keyword evidence="7" id="KW-1015">Disulfide bond</keyword>
<comment type="subcellular location">
    <subcellularLocation>
        <location evidence="1">Cytoplasm</location>
        <location evidence="1">Myofibril</location>
        <location evidence="1">Sarcomere</location>
    </subcellularLocation>
</comment>
<dbReference type="PRINTS" id="PR00014">
    <property type="entry name" value="FNTYPEIII"/>
</dbReference>
<proteinExistence type="inferred from homology"/>
<evidence type="ECO:0000259" key="13">
    <source>
        <dbReference type="PROSITE" id="PS50853"/>
    </source>
</evidence>
<feature type="domain" description="Protein kinase" evidence="11">
    <location>
        <begin position="393"/>
        <end position="650"/>
    </location>
</feature>
<evidence type="ECO:0000256" key="5">
    <source>
        <dbReference type="ARBA" id="ARBA00022741"/>
    </source>
</evidence>
<dbReference type="Proteomes" id="UP000050741">
    <property type="component" value="Unassembled WGS sequence"/>
</dbReference>
<feature type="compositionally biased region" description="Low complexity" evidence="10">
    <location>
        <begin position="268"/>
        <end position="281"/>
    </location>
</feature>
<feature type="domain" description="Fibronectin type-III" evidence="13">
    <location>
        <begin position="131"/>
        <end position="223"/>
    </location>
</feature>
<feature type="compositionally biased region" description="Basic and acidic residues" evidence="10">
    <location>
        <begin position="1027"/>
        <end position="1041"/>
    </location>
</feature>
<dbReference type="SMART" id="SM00060">
    <property type="entry name" value="FN3"/>
    <property type="match status" value="1"/>
</dbReference>
<dbReference type="CDD" id="cd00063">
    <property type="entry name" value="FN3"/>
    <property type="match status" value="1"/>
</dbReference>
<dbReference type="WBParaSite" id="GPLIN_000656700">
    <property type="protein sequence ID" value="GPLIN_000656700"/>
    <property type="gene ID" value="GPLIN_000656700"/>
</dbReference>
<evidence type="ECO:0000256" key="9">
    <source>
        <dbReference type="PROSITE-ProRule" id="PRU10141"/>
    </source>
</evidence>
<evidence type="ECO:0000259" key="12">
    <source>
        <dbReference type="PROSITE" id="PS50835"/>
    </source>
</evidence>
<evidence type="ECO:0000256" key="7">
    <source>
        <dbReference type="ARBA" id="ARBA00023157"/>
    </source>
</evidence>
<dbReference type="InterPro" id="IPR036179">
    <property type="entry name" value="Ig-like_dom_sf"/>
</dbReference>
<dbReference type="InterPro" id="IPR013783">
    <property type="entry name" value="Ig-like_fold"/>
</dbReference>
<evidence type="ECO:0000259" key="11">
    <source>
        <dbReference type="PROSITE" id="PS50011"/>
    </source>
</evidence>
<evidence type="ECO:0000313" key="14">
    <source>
        <dbReference type="Proteomes" id="UP000050741"/>
    </source>
</evidence>
<evidence type="ECO:0000256" key="2">
    <source>
        <dbReference type="ARBA" id="ARBA00006692"/>
    </source>
</evidence>
<protein>
    <submittedName>
        <fullName evidence="15">Myosin light chain kinase, smooth muscle</fullName>
    </submittedName>
</protein>
<evidence type="ECO:0000256" key="4">
    <source>
        <dbReference type="ARBA" id="ARBA00022737"/>
    </source>
</evidence>
<dbReference type="PROSITE" id="PS50835">
    <property type="entry name" value="IG_LIKE"/>
    <property type="match status" value="2"/>
</dbReference>
<dbReference type="AlphaFoldDB" id="A0A183C124"/>
<sequence length="1087" mass="120297">MLKDEDEYTCRATNQFGTRSTRAQLKLSTKPRLFVPPKYFTAQGLEADAEHSIEFRVPYKAYPVVNATWHHGEQQIENGGRYAILVDEKTVSLRISGATRADAGDYRLHVANNVGTDTAVLKLTVMDKPEQPRFPVVENVLDEAAILSWKPPALDGGALVTNYIVEKRESGGQWQQCARSRFCYLTVEGLKAKQSYEFRISAENKHGVSEPCEPTQPCTIPESRIRRTPYEGASSTELVKRRRVVDTTFTADRMLLSTVGIVGGGGSRSPSSGGLSPSPSAASLAFVGPTSAIRSSSYHHHHSASSTLGVSSSNSLTTAGGTLGYQPAMTVGGDEEEELEEVRRMDEVGRLIRGRSATPAVQTGNYDAMVVDPWQKYPPQPVDIKKGSVYEHYSVLEEIGNGAFGMVHRCVEKGTGNVYAAKFVPIRGGEQEKDTVRKEIRTMSELRHPALISLHDAFETDQELVMIYEFMSGGELFEKVSSEHNRMSEEESRNYVRQVCEALQHMHEMSYVHLDLKPENIMFQTKQSDKLKLIDFGLATKLDPSKSVKVTTGTAEFASPEVVLGKDVSFYTDMWSVGVLSFILLSGLSPFGGENDEETLENVKKCDWSMDEETAFDGISAHAKDFIRRLLILDPKERMSVHQALEHPWLADLRQSPAERRMSKQIAPEQFRGVRDRVRQRYDAWPEPLVPIGRVSQYSALRIHQPERYRIREASFDAGDAQPRFVLRPGDADGREGQSASLFCKVLSPVSIRLSWWKGGQELPLGNKFRMQNNVNDYALTINDLAMEDRGEYAARAENAFGHRECMAFLNVNAAGQRTPTPRPPSRGAVARLQSPLAEEPATVPGHTVPSPLLPTVTESTAVFQVPMLASSVVRRQRTQMEVPRVVEQRGAPFFSFSLRPRLIQKNNACKLLCTVTGNPPPKIEWLKDGQPVDEERVQTLFKSGVASLEIFNTRPQDAGVYTCVASNELGQDETSAPVAVETRQSGTGYLQQSHQSAAHAILARSARRSCTRSMARRAQTPGSVATERRAVDGDGRRGERYASLFPASSTSDIASAVSSAEDERRSSVDDALERRSASVVSSNTSK</sequence>
<dbReference type="SUPFAM" id="SSF49265">
    <property type="entry name" value="Fibronectin type III"/>
    <property type="match status" value="1"/>
</dbReference>
<feature type="domain" description="Ig-like" evidence="12">
    <location>
        <begin position="723"/>
        <end position="799"/>
    </location>
</feature>
<evidence type="ECO:0000256" key="10">
    <source>
        <dbReference type="SAM" id="MobiDB-lite"/>
    </source>
</evidence>
<evidence type="ECO:0000256" key="8">
    <source>
        <dbReference type="ARBA" id="ARBA00023319"/>
    </source>
</evidence>
<dbReference type="InterPro" id="IPR003599">
    <property type="entry name" value="Ig_sub"/>
</dbReference>
<dbReference type="Pfam" id="PF00069">
    <property type="entry name" value="Pkinase"/>
    <property type="match status" value="1"/>
</dbReference>
<organism evidence="14 15">
    <name type="scientific">Globodera pallida</name>
    <name type="common">Potato cyst nematode worm</name>
    <name type="synonym">Heterodera pallida</name>
    <dbReference type="NCBI Taxonomy" id="36090"/>
    <lineage>
        <taxon>Eukaryota</taxon>
        <taxon>Metazoa</taxon>
        <taxon>Ecdysozoa</taxon>
        <taxon>Nematoda</taxon>
        <taxon>Chromadorea</taxon>
        <taxon>Rhabditida</taxon>
        <taxon>Tylenchina</taxon>
        <taxon>Tylenchomorpha</taxon>
        <taxon>Tylenchoidea</taxon>
        <taxon>Heteroderidae</taxon>
        <taxon>Heteroderinae</taxon>
        <taxon>Globodera</taxon>
    </lineage>
</organism>
<accession>A0A183C124</accession>
<dbReference type="Pfam" id="PF00041">
    <property type="entry name" value="fn3"/>
    <property type="match status" value="1"/>
</dbReference>
<dbReference type="Pfam" id="PF07679">
    <property type="entry name" value="I-set"/>
    <property type="match status" value="3"/>
</dbReference>
<evidence type="ECO:0000313" key="15">
    <source>
        <dbReference type="WBParaSite" id="GPLIN_000656700"/>
    </source>
</evidence>
<dbReference type="InterPro" id="IPR003961">
    <property type="entry name" value="FN3_dom"/>
</dbReference>
<evidence type="ECO:0000256" key="3">
    <source>
        <dbReference type="ARBA" id="ARBA00022490"/>
    </source>
</evidence>
<dbReference type="FunFam" id="2.60.40.10:FF:000345">
    <property type="entry name" value="Muscle M-line assembly protein unc-89"/>
    <property type="match status" value="1"/>
</dbReference>
<dbReference type="CDD" id="cd00096">
    <property type="entry name" value="Ig"/>
    <property type="match status" value="1"/>
</dbReference>
<dbReference type="PROSITE" id="PS50011">
    <property type="entry name" value="PROTEIN_KINASE_DOM"/>
    <property type="match status" value="1"/>
</dbReference>
<dbReference type="InterPro" id="IPR007110">
    <property type="entry name" value="Ig-like_dom"/>
</dbReference>
<feature type="region of interest" description="Disordered" evidence="10">
    <location>
        <begin position="262"/>
        <end position="281"/>
    </location>
</feature>
<dbReference type="InterPro" id="IPR000719">
    <property type="entry name" value="Prot_kinase_dom"/>
</dbReference>
<feature type="region of interest" description="Disordered" evidence="10">
    <location>
        <begin position="1013"/>
        <end position="1087"/>
    </location>
</feature>
<reference evidence="14" key="1">
    <citation type="submission" date="2013-12" db="EMBL/GenBank/DDBJ databases">
        <authorList>
            <person name="Aslett M."/>
        </authorList>
    </citation>
    <scope>NUCLEOTIDE SEQUENCE [LARGE SCALE GENOMIC DNA]</scope>
    <source>
        <strain evidence="14">Lindley</strain>
    </source>
</reference>
<feature type="domain" description="Ig-like" evidence="12">
    <location>
        <begin position="884"/>
        <end position="980"/>
    </location>
</feature>
<dbReference type="InterPro" id="IPR008271">
    <property type="entry name" value="Ser/Thr_kinase_AS"/>
</dbReference>
<dbReference type="InterPro" id="IPR011009">
    <property type="entry name" value="Kinase-like_dom_sf"/>
</dbReference>
<dbReference type="SMART" id="SM00220">
    <property type="entry name" value="S_TKc"/>
    <property type="match status" value="1"/>
</dbReference>
<evidence type="ECO:0000256" key="6">
    <source>
        <dbReference type="ARBA" id="ARBA00022840"/>
    </source>
</evidence>
<keyword evidence="8" id="KW-0393">Immunoglobulin domain</keyword>
<feature type="binding site" evidence="9">
    <location>
        <position position="422"/>
    </location>
    <ligand>
        <name>ATP</name>
        <dbReference type="ChEBI" id="CHEBI:30616"/>
    </ligand>
</feature>
<dbReference type="InterPro" id="IPR036116">
    <property type="entry name" value="FN3_sf"/>
</dbReference>
<reference evidence="15" key="3">
    <citation type="submission" date="2016-06" db="UniProtKB">
        <authorList>
            <consortium name="WormBaseParasite"/>
        </authorList>
    </citation>
    <scope>IDENTIFICATION</scope>
</reference>
<dbReference type="InterPro" id="IPR013098">
    <property type="entry name" value="Ig_I-set"/>
</dbReference>
<dbReference type="SMART" id="SM00409">
    <property type="entry name" value="IG"/>
    <property type="match status" value="3"/>
</dbReference>
<feature type="compositionally biased region" description="Low complexity" evidence="10">
    <location>
        <begin position="1048"/>
        <end position="1060"/>
    </location>
</feature>
<dbReference type="GO" id="GO:0005524">
    <property type="term" value="F:ATP binding"/>
    <property type="evidence" value="ECO:0007669"/>
    <property type="project" value="UniProtKB-UniRule"/>
</dbReference>
<dbReference type="FunFam" id="1.10.510.10:FF:000321">
    <property type="entry name" value="Bent, isoform C"/>
    <property type="match status" value="1"/>
</dbReference>
<dbReference type="PANTHER" id="PTHR47633">
    <property type="entry name" value="IMMUNOGLOBULIN"/>
    <property type="match status" value="1"/>
</dbReference>
<keyword evidence="14" id="KW-1185">Reference proteome</keyword>
<name>A0A183C124_GLOPA</name>
<comment type="similarity">
    <text evidence="2">Belongs to the protein kinase superfamily. CAMK Ser/Thr protein kinase family.</text>
</comment>
<dbReference type="Gene3D" id="2.60.40.10">
    <property type="entry name" value="Immunoglobulins"/>
    <property type="match status" value="4"/>
</dbReference>
<dbReference type="Gene3D" id="1.10.510.10">
    <property type="entry name" value="Transferase(Phosphotransferase) domain 1"/>
    <property type="match status" value="1"/>
</dbReference>
<dbReference type="PROSITE" id="PS00108">
    <property type="entry name" value="PROTEIN_KINASE_ST"/>
    <property type="match status" value="1"/>
</dbReference>
<evidence type="ECO:0000256" key="1">
    <source>
        <dbReference type="ARBA" id="ARBA00004204"/>
    </source>
</evidence>
<keyword evidence="5 9" id="KW-0547">Nucleotide-binding</keyword>
<feature type="compositionally biased region" description="Basic and acidic residues" evidence="10">
    <location>
        <begin position="1062"/>
        <end position="1077"/>
    </location>
</feature>
<keyword evidence="3" id="KW-0963">Cytoplasm</keyword>
<dbReference type="PROSITE" id="PS50853">
    <property type="entry name" value="FN3"/>
    <property type="match status" value="1"/>
</dbReference>
<dbReference type="SMART" id="SM00408">
    <property type="entry name" value="IGc2"/>
    <property type="match status" value="3"/>
</dbReference>
<dbReference type="PROSITE" id="PS00107">
    <property type="entry name" value="PROTEIN_KINASE_ATP"/>
    <property type="match status" value="1"/>
</dbReference>
<dbReference type="GO" id="GO:0030017">
    <property type="term" value="C:sarcomere"/>
    <property type="evidence" value="ECO:0007669"/>
    <property type="project" value="UniProtKB-SubCell"/>
</dbReference>
<reference evidence="14" key="2">
    <citation type="submission" date="2014-05" db="EMBL/GenBank/DDBJ databases">
        <title>The genome and life-stage specific transcriptomes of Globodera pallida elucidate key aspects of plant parasitism by a cyst nematode.</title>
        <authorList>
            <person name="Cotton J.A."/>
            <person name="Lilley C.J."/>
            <person name="Jones L.M."/>
            <person name="Kikuchi T."/>
            <person name="Reid A.J."/>
            <person name="Thorpe P."/>
            <person name="Tsai I.J."/>
            <person name="Beasley H."/>
            <person name="Blok V."/>
            <person name="Cock P.J.A."/>
            <person name="Van den Akker S.E."/>
            <person name="Holroyd N."/>
            <person name="Hunt M."/>
            <person name="Mantelin S."/>
            <person name="Naghra H."/>
            <person name="Pain A."/>
            <person name="Palomares-Rius J.E."/>
            <person name="Zarowiecki M."/>
            <person name="Berriman M."/>
            <person name="Jones J.T."/>
            <person name="Urwin P.E."/>
        </authorList>
    </citation>
    <scope>NUCLEOTIDE SEQUENCE [LARGE SCALE GENOMIC DNA]</scope>
    <source>
        <strain evidence="14">Lindley</strain>
    </source>
</reference>
<dbReference type="GO" id="GO:0004672">
    <property type="term" value="F:protein kinase activity"/>
    <property type="evidence" value="ECO:0007669"/>
    <property type="project" value="InterPro"/>
</dbReference>
<keyword evidence="6 9" id="KW-0067">ATP-binding</keyword>
<keyword evidence="4" id="KW-0677">Repeat</keyword>
<dbReference type="InterPro" id="IPR003598">
    <property type="entry name" value="Ig_sub2"/>
</dbReference>
<dbReference type="SUPFAM" id="SSF48726">
    <property type="entry name" value="Immunoglobulin"/>
    <property type="match status" value="3"/>
</dbReference>
<dbReference type="SUPFAM" id="SSF56112">
    <property type="entry name" value="Protein kinase-like (PK-like)"/>
    <property type="match status" value="1"/>
</dbReference>
<dbReference type="PANTHER" id="PTHR47633:SF7">
    <property type="entry name" value="TITIN HOMOLOG"/>
    <property type="match status" value="1"/>
</dbReference>
<dbReference type="Gene3D" id="3.30.200.20">
    <property type="entry name" value="Phosphorylase Kinase, domain 1"/>
    <property type="match status" value="1"/>
</dbReference>